<dbReference type="GO" id="GO:0033554">
    <property type="term" value="P:cellular response to stress"/>
    <property type="evidence" value="ECO:0007669"/>
    <property type="project" value="UniProtKB-ARBA"/>
</dbReference>
<keyword evidence="18" id="KW-1185">Reference proteome</keyword>
<dbReference type="Pfam" id="PF00782">
    <property type="entry name" value="DSPc"/>
    <property type="match status" value="1"/>
</dbReference>
<comment type="subcellular location">
    <subcellularLocation>
        <location evidence="2">Cytoplasm</location>
    </subcellularLocation>
    <subcellularLocation>
        <location evidence="1">Nucleus</location>
    </subcellularLocation>
</comment>
<keyword evidence="9" id="KW-0378">Hydrolase</keyword>
<evidence type="ECO:0000256" key="5">
    <source>
        <dbReference type="ARBA" id="ARBA00022490"/>
    </source>
</evidence>
<dbReference type="FunFam" id="3.90.190.10:FF:000038">
    <property type="entry name" value="Tyrosine-protein phosphatase CDC14"/>
    <property type="match status" value="1"/>
</dbReference>
<feature type="region of interest" description="Disordered" evidence="14">
    <location>
        <begin position="515"/>
        <end position="538"/>
    </location>
</feature>
<evidence type="ECO:0000256" key="4">
    <source>
        <dbReference type="ARBA" id="ARBA00013064"/>
    </source>
</evidence>
<feature type="compositionally biased region" description="Polar residues" evidence="14">
    <location>
        <begin position="581"/>
        <end position="590"/>
    </location>
</feature>
<evidence type="ECO:0000259" key="15">
    <source>
        <dbReference type="PROSITE" id="PS50054"/>
    </source>
</evidence>
<evidence type="ECO:0000256" key="13">
    <source>
        <dbReference type="ARBA" id="ARBA00023306"/>
    </source>
</evidence>
<dbReference type="InterPro" id="IPR003595">
    <property type="entry name" value="Tyr_Pase_cat"/>
</dbReference>
<dbReference type="SMART" id="SM00195">
    <property type="entry name" value="DSPc"/>
    <property type="match status" value="1"/>
</dbReference>
<dbReference type="GO" id="GO:0032954">
    <property type="term" value="P:regulation of cytokinetic process"/>
    <property type="evidence" value="ECO:0007669"/>
    <property type="project" value="UniProtKB-ARBA"/>
</dbReference>
<dbReference type="VEuPathDB" id="FungiDB:AB675_7005"/>
<evidence type="ECO:0000259" key="16">
    <source>
        <dbReference type="PROSITE" id="PS50056"/>
    </source>
</evidence>
<dbReference type="PROSITE" id="PS50056">
    <property type="entry name" value="TYR_PHOSPHATASE_2"/>
    <property type="match status" value="1"/>
</dbReference>
<feature type="domain" description="Tyrosine specific protein phosphatases" evidence="16">
    <location>
        <begin position="311"/>
        <end position="376"/>
    </location>
</feature>
<feature type="region of interest" description="Disordered" evidence="14">
    <location>
        <begin position="34"/>
        <end position="60"/>
    </location>
</feature>
<accession>A0A0N0NQB2</accession>
<evidence type="ECO:0000256" key="14">
    <source>
        <dbReference type="SAM" id="MobiDB-lite"/>
    </source>
</evidence>
<evidence type="ECO:0000256" key="11">
    <source>
        <dbReference type="ARBA" id="ARBA00023242"/>
    </source>
</evidence>
<dbReference type="RefSeq" id="XP_018003462.1">
    <property type="nucleotide sequence ID" value="XM_018147339.1"/>
</dbReference>
<evidence type="ECO:0000256" key="12">
    <source>
        <dbReference type="ARBA" id="ARBA00023254"/>
    </source>
</evidence>
<feature type="compositionally biased region" description="Polar residues" evidence="14">
    <location>
        <begin position="407"/>
        <end position="431"/>
    </location>
</feature>
<dbReference type="InterPro" id="IPR016130">
    <property type="entry name" value="Tyr_Pase_AS"/>
</dbReference>
<dbReference type="CDD" id="cd14499">
    <property type="entry name" value="CDC14_C"/>
    <property type="match status" value="1"/>
</dbReference>
<keyword evidence="13" id="KW-0131">Cell cycle</keyword>
<keyword evidence="8" id="KW-0498">Mitosis</keyword>
<evidence type="ECO:0000256" key="10">
    <source>
        <dbReference type="ARBA" id="ARBA00022912"/>
    </source>
</evidence>
<dbReference type="InterPro" id="IPR044506">
    <property type="entry name" value="CDC14_C"/>
</dbReference>
<comment type="caution">
    <text evidence="17">The sequence shown here is derived from an EMBL/GenBank/DDBJ whole genome shotgun (WGS) entry which is preliminary data.</text>
</comment>
<dbReference type="GO" id="GO:0000278">
    <property type="term" value="P:mitotic cell cycle"/>
    <property type="evidence" value="ECO:0007669"/>
    <property type="project" value="UniProtKB-ARBA"/>
</dbReference>
<dbReference type="PANTHER" id="PTHR23339">
    <property type="entry name" value="TYROSINE SPECIFIC PROTEIN PHOSPHATASE AND DUAL SPECIFICITY PROTEIN PHOSPHATASE"/>
    <property type="match status" value="1"/>
</dbReference>
<dbReference type="GO" id="GO:0005730">
    <property type="term" value="C:nucleolus"/>
    <property type="evidence" value="ECO:0007669"/>
    <property type="project" value="UniProtKB-ARBA"/>
</dbReference>
<dbReference type="InterPro" id="IPR000387">
    <property type="entry name" value="Tyr_Pase_dom"/>
</dbReference>
<dbReference type="STRING" id="1664694.A0A0N0NQB2"/>
<evidence type="ECO:0000313" key="17">
    <source>
        <dbReference type="EMBL" id="KPI43499.1"/>
    </source>
</evidence>
<dbReference type="GO" id="GO:0007096">
    <property type="term" value="P:regulation of exit from mitosis"/>
    <property type="evidence" value="ECO:0007669"/>
    <property type="project" value="UniProtKB-ARBA"/>
</dbReference>
<dbReference type="OrthoDB" id="5632at2759"/>
<name>A0A0N0NQB2_9EURO</name>
<evidence type="ECO:0000256" key="7">
    <source>
        <dbReference type="ARBA" id="ARBA00022618"/>
    </source>
</evidence>
<dbReference type="GO" id="GO:0005816">
    <property type="term" value="C:spindle pole body"/>
    <property type="evidence" value="ECO:0007669"/>
    <property type="project" value="UniProtKB-ARBA"/>
</dbReference>
<sequence>MPSLTAQPTSYGQVIEYIQDRLYLASYTQAPNENTPFPYPTAPKRSPHKKSSRATTGPTPVAVRPPPVYFTIDDSLLYNAFHHDFGPLHVGHLYRFAVHFHEILGDPANSDRAVVFWSRADARSRANAACLVACYMVLIQAWPPHLALAPIAQADPPYMPFRDAGYSQADFVLNIQDIVYGVWKAKEENLCQLKEFNLEEYERYERVDMGDFNWVSPQFVAFASPQSEPTAPIPPTSPAYATLPSCIPEIAGARISQPFKNVLTHFVQRNVGLVVRLNSELYCPSYFTALGIQHIDMIFEDGTCPQLPIVRKFIKLAADQISRRKAIAVHCKAGLGRTGCLIGAYLIYRHGFTANEVIAFMRFMRPGMVVGPQQHWLHMNQGTFREWQYEDTIKAKYEREAKPSTPRGLSSKTPMRQFSGNQMATPQRSSVQRAALGEIDGNDVNATAAQDENLPAPTPGQPRKYARMDPRGHTYARSTSAGFRASVNNNTEKAVEATTGLTDSDEEYILQRLAARRSASRSPNATSAKGKGRSVSYTTTTTTTTKTIDMGDMGIYEDRDADVVFGNADGNNVWTDDVDSENQMQTSSPNKKLGMSDSRAPSRSPSIAGNTRSKTPRRSASGMHASGNGSLAGLTKTRGSIKERESPMRRSTDERGKVRKTSGRVGSNGVAQNSVLGGRTR</sequence>
<dbReference type="PROSITE" id="PS00383">
    <property type="entry name" value="TYR_PHOSPHATASE_1"/>
    <property type="match status" value="1"/>
</dbReference>
<reference evidence="17 18" key="1">
    <citation type="submission" date="2015-06" db="EMBL/GenBank/DDBJ databases">
        <title>Draft genome of the ant-associated black yeast Phialophora attae CBS 131958.</title>
        <authorList>
            <person name="Moreno L.F."/>
            <person name="Stielow B.J."/>
            <person name="de Hoog S."/>
            <person name="Vicente V.A."/>
            <person name="Weiss V.A."/>
            <person name="de Vries M."/>
            <person name="Cruz L.M."/>
            <person name="Souza E.M."/>
        </authorList>
    </citation>
    <scope>NUCLEOTIDE SEQUENCE [LARGE SCALE GENOMIC DNA]</scope>
    <source>
        <strain evidence="17 18">CBS 131958</strain>
    </source>
</reference>
<proteinExistence type="inferred from homology"/>
<dbReference type="SUPFAM" id="SSF52799">
    <property type="entry name" value="(Phosphotyrosine protein) phosphatases II"/>
    <property type="match status" value="2"/>
</dbReference>
<keyword evidence="10" id="KW-0904">Protein phosphatase</keyword>
<protein>
    <recommendedName>
        <fullName evidence="4">protein-tyrosine-phosphatase</fullName>
        <ecNumber evidence="4">3.1.3.48</ecNumber>
    </recommendedName>
</protein>
<feature type="compositionally biased region" description="Basic and acidic residues" evidence="14">
    <location>
        <begin position="640"/>
        <end position="656"/>
    </location>
</feature>
<keyword evidence="11" id="KW-0539">Nucleus</keyword>
<dbReference type="GO" id="GO:0051301">
    <property type="term" value="P:cell division"/>
    <property type="evidence" value="ECO:0007669"/>
    <property type="project" value="UniProtKB-KW"/>
</dbReference>
<feature type="region of interest" description="Disordered" evidence="14">
    <location>
        <begin position="446"/>
        <end position="468"/>
    </location>
</feature>
<dbReference type="Gene3D" id="3.90.190.10">
    <property type="entry name" value="Protein tyrosine phosphatase superfamily"/>
    <property type="match status" value="2"/>
</dbReference>
<evidence type="ECO:0000313" key="18">
    <source>
        <dbReference type="Proteomes" id="UP000038010"/>
    </source>
</evidence>
<evidence type="ECO:0000256" key="1">
    <source>
        <dbReference type="ARBA" id="ARBA00004123"/>
    </source>
</evidence>
<keyword evidence="7" id="KW-0132">Cell division</keyword>
<dbReference type="EMBL" id="LFJN01000005">
    <property type="protein sequence ID" value="KPI43499.1"/>
    <property type="molecule type" value="Genomic_DNA"/>
</dbReference>
<dbReference type="GeneID" id="28739219"/>
<dbReference type="InterPro" id="IPR050561">
    <property type="entry name" value="PTP"/>
</dbReference>
<dbReference type="GO" id="GO:0051321">
    <property type="term" value="P:meiotic cell cycle"/>
    <property type="evidence" value="ECO:0007669"/>
    <property type="project" value="UniProtKB-KW"/>
</dbReference>
<dbReference type="Proteomes" id="UP000038010">
    <property type="component" value="Unassembled WGS sequence"/>
</dbReference>
<evidence type="ECO:0000256" key="8">
    <source>
        <dbReference type="ARBA" id="ARBA00022776"/>
    </source>
</evidence>
<dbReference type="PROSITE" id="PS50054">
    <property type="entry name" value="TYR_PHOSPHATASE_DUAL"/>
    <property type="match status" value="1"/>
</dbReference>
<feature type="compositionally biased region" description="Polar residues" evidence="14">
    <location>
        <begin position="599"/>
        <end position="613"/>
    </location>
</feature>
<evidence type="ECO:0000256" key="9">
    <source>
        <dbReference type="ARBA" id="ARBA00022801"/>
    </source>
</evidence>
<keyword evidence="5" id="KW-0963">Cytoplasm</keyword>
<feature type="region of interest" description="Disordered" evidence="14">
    <location>
        <begin position="573"/>
        <end position="681"/>
    </location>
</feature>
<dbReference type="InterPro" id="IPR029260">
    <property type="entry name" value="DSPn"/>
</dbReference>
<dbReference type="CDD" id="cd17657">
    <property type="entry name" value="CDC14_N"/>
    <property type="match status" value="1"/>
</dbReference>
<dbReference type="AlphaFoldDB" id="A0A0N0NQB2"/>
<feature type="region of interest" description="Disordered" evidence="14">
    <location>
        <begin position="398"/>
        <end position="431"/>
    </location>
</feature>
<evidence type="ECO:0000256" key="3">
    <source>
        <dbReference type="ARBA" id="ARBA00007315"/>
    </source>
</evidence>
<dbReference type="SMART" id="SM00404">
    <property type="entry name" value="PTPc_motif"/>
    <property type="match status" value="1"/>
</dbReference>
<evidence type="ECO:0000256" key="2">
    <source>
        <dbReference type="ARBA" id="ARBA00004496"/>
    </source>
</evidence>
<dbReference type="InterPro" id="IPR020422">
    <property type="entry name" value="TYR_PHOSPHATASE_DUAL_dom"/>
</dbReference>
<dbReference type="GO" id="GO:0004725">
    <property type="term" value="F:protein tyrosine phosphatase activity"/>
    <property type="evidence" value="ECO:0007669"/>
    <property type="project" value="UniProtKB-EC"/>
</dbReference>
<evidence type="ECO:0000256" key="6">
    <source>
        <dbReference type="ARBA" id="ARBA00022553"/>
    </source>
</evidence>
<dbReference type="InterPro" id="IPR000340">
    <property type="entry name" value="Dual-sp_phosphatase_cat-dom"/>
</dbReference>
<keyword evidence="6" id="KW-0597">Phosphoprotein</keyword>
<dbReference type="Pfam" id="PF14671">
    <property type="entry name" value="DSPn"/>
    <property type="match status" value="1"/>
</dbReference>
<feature type="domain" description="Tyrosine-protein phosphatase" evidence="15">
    <location>
        <begin position="243"/>
        <end position="390"/>
    </location>
</feature>
<organism evidence="17 18">
    <name type="scientific">Cyphellophora attinorum</name>
    <dbReference type="NCBI Taxonomy" id="1664694"/>
    <lineage>
        <taxon>Eukaryota</taxon>
        <taxon>Fungi</taxon>
        <taxon>Dikarya</taxon>
        <taxon>Ascomycota</taxon>
        <taxon>Pezizomycotina</taxon>
        <taxon>Eurotiomycetes</taxon>
        <taxon>Chaetothyriomycetidae</taxon>
        <taxon>Chaetothyriales</taxon>
        <taxon>Cyphellophoraceae</taxon>
        <taxon>Cyphellophora</taxon>
    </lineage>
</organism>
<gene>
    <name evidence="17" type="ORF">AB675_7005</name>
</gene>
<keyword evidence="12" id="KW-0469">Meiosis</keyword>
<dbReference type="GO" id="GO:0005737">
    <property type="term" value="C:cytoplasm"/>
    <property type="evidence" value="ECO:0007669"/>
    <property type="project" value="UniProtKB-SubCell"/>
</dbReference>
<comment type="similarity">
    <text evidence="3">Belongs to the protein-tyrosine phosphatase family. Non-receptor class CDC14 subfamily.</text>
</comment>
<dbReference type="EC" id="3.1.3.48" evidence="4"/>
<dbReference type="InterPro" id="IPR029021">
    <property type="entry name" value="Prot-tyrosine_phosphatase-like"/>
</dbReference>